<dbReference type="GO" id="GO:0016787">
    <property type="term" value="F:hydrolase activity"/>
    <property type="evidence" value="ECO:0007669"/>
    <property type="project" value="UniProtKB-KW"/>
</dbReference>
<feature type="signal peptide" evidence="3">
    <location>
        <begin position="1"/>
        <end position="20"/>
    </location>
</feature>
<feature type="region of interest" description="Disordered" evidence="4">
    <location>
        <begin position="394"/>
        <end position="419"/>
    </location>
</feature>
<dbReference type="EMBL" id="ML991830">
    <property type="protein sequence ID" value="KAF2231155.1"/>
    <property type="molecule type" value="Genomic_DNA"/>
</dbReference>
<dbReference type="OrthoDB" id="408631at2759"/>
<dbReference type="EC" id="3.1.1.-" evidence="3"/>
<accession>A0A6A6GZF1</accession>
<feature type="region of interest" description="Disordered" evidence="4">
    <location>
        <begin position="60"/>
        <end position="101"/>
    </location>
</feature>
<dbReference type="PANTHER" id="PTHR11559">
    <property type="entry name" value="CARBOXYLESTERASE"/>
    <property type="match status" value="1"/>
</dbReference>
<dbReference type="InterPro" id="IPR050309">
    <property type="entry name" value="Type-B_Carboxylest/Lipase"/>
</dbReference>
<sequence length="615" mass="65413">MKPCSLLICLVTLLTSCVQGAAIVRRGPSLTVDLGYEIYQGSYNNATDLNEYKGIRFAQDTSGSNRWQPPKPPLTNRNATLPATSLPQRCPQSPQAGGLAPGTNYTGSEDCLFLSVFAAPNASALPVFVWIHGGGYGAGQGNQGVSMLMGNNSNGFVSVVIQYRLGAFGFLSGDEVHTFGTANAGLLDQYSALQWVQKYIHLFGGDPDKVTIAGESAGGGSVMLQSMAYGGTQGSQNFENVIASSPYLPMQYPYNGWQPEQAYYAFALAAGCFPGRAYGNTSTTIFDCLVSAPSDVLQNASTTISASGTFGTWAFLPVTDGDFVRERPSEQLLQGTVNGLRVLSANNANEGPLFTIQNITTESAFEDWVHLQLPLFNASDIAALLAAYPSTNASVDTSDPRFATSGNAAPSALNESSFGTGQQQRADNLYAETTFVCPSYWLAQAFSGDTPSQSYSGSPTQGQKKAYKYQFSVPAAQHGADLFAEGLDGLMANLSPEFSYAMQRIWGNFIRFNNPSITAEVANPDGPAASVKMSNETYGGTFPEFSFDAGYKMLNLNETGGVPFATAVVSGAPAVTEDEEPGLKNDISVQDAYTWEGGRGARCAFWAEYGPKVPE</sequence>
<dbReference type="InterPro" id="IPR029058">
    <property type="entry name" value="AB_hydrolase_fold"/>
</dbReference>
<feature type="compositionally biased region" description="Polar residues" evidence="4">
    <location>
        <begin position="404"/>
        <end position="419"/>
    </location>
</feature>
<dbReference type="SUPFAM" id="SSF53474">
    <property type="entry name" value="alpha/beta-Hydrolases"/>
    <property type="match status" value="1"/>
</dbReference>
<evidence type="ECO:0000256" key="4">
    <source>
        <dbReference type="SAM" id="MobiDB-lite"/>
    </source>
</evidence>
<keyword evidence="2 3" id="KW-0378">Hydrolase</keyword>
<dbReference type="InterPro" id="IPR019826">
    <property type="entry name" value="Carboxylesterase_B_AS"/>
</dbReference>
<evidence type="ECO:0000313" key="7">
    <source>
        <dbReference type="Proteomes" id="UP000800092"/>
    </source>
</evidence>
<feature type="chain" id="PRO_5025705377" description="Carboxylic ester hydrolase" evidence="3">
    <location>
        <begin position="21"/>
        <end position="615"/>
    </location>
</feature>
<keyword evidence="7" id="KW-1185">Reference proteome</keyword>
<evidence type="ECO:0000256" key="2">
    <source>
        <dbReference type="ARBA" id="ARBA00022801"/>
    </source>
</evidence>
<dbReference type="PROSITE" id="PS51257">
    <property type="entry name" value="PROKAR_LIPOPROTEIN"/>
    <property type="match status" value="1"/>
</dbReference>
<name>A0A6A6GZF1_VIRVR</name>
<protein>
    <recommendedName>
        <fullName evidence="3">Carboxylic ester hydrolase</fullName>
        <ecNumber evidence="3">3.1.1.-</ecNumber>
    </recommendedName>
</protein>
<feature type="domain" description="Carboxylesterase type B" evidence="5">
    <location>
        <begin position="44"/>
        <end position="517"/>
    </location>
</feature>
<keyword evidence="3" id="KW-0732">Signal</keyword>
<dbReference type="InterPro" id="IPR002018">
    <property type="entry name" value="CarbesteraseB"/>
</dbReference>
<reference evidence="6" key="1">
    <citation type="journal article" date="2020" name="Stud. Mycol.">
        <title>101 Dothideomycetes genomes: a test case for predicting lifestyles and emergence of pathogens.</title>
        <authorList>
            <person name="Haridas S."/>
            <person name="Albert R."/>
            <person name="Binder M."/>
            <person name="Bloem J."/>
            <person name="Labutti K."/>
            <person name="Salamov A."/>
            <person name="Andreopoulos B."/>
            <person name="Baker S."/>
            <person name="Barry K."/>
            <person name="Bills G."/>
            <person name="Bluhm B."/>
            <person name="Cannon C."/>
            <person name="Castanera R."/>
            <person name="Culley D."/>
            <person name="Daum C."/>
            <person name="Ezra D."/>
            <person name="Gonzalez J."/>
            <person name="Henrissat B."/>
            <person name="Kuo A."/>
            <person name="Liang C."/>
            <person name="Lipzen A."/>
            <person name="Lutzoni F."/>
            <person name="Magnuson J."/>
            <person name="Mondo S."/>
            <person name="Nolan M."/>
            <person name="Ohm R."/>
            <person name="Pangilinan J."/>
            <person name="Park H.-J."/>
            <person name="Ramirez L."/>
            <person name="Alfaro M."/>
            <person name="Sun H."/>
            <person name="Tritt A."/>
            <person name="Yoshinaga Y."/>
            <person name="Zwiers L.-H."/>
            <person name="Turgeon B."/>
            <person name="Goodwin S."/>
            <person name="Spatafora J."/>
            <person name="Crous P."/>
            <person name="Grigoriev I."/>
        </authorList>
    </citation>
    <scope>NUCLEOTIDE SEQUENCE</scope>
    <source>
        <strain evidence="6">Tuck. ex Michener</strain>
    </source>
</reference>
<dbReference type="PROSITE" id="PS00122">
    <property type="entry name" value="CARBOXYLESTERASE_B_1"/>
    <property type="match status" value="1"/>
</dbReference>
<dbReference type="Gene3D" id="3.40.50.1820">
    <property type="entry name" value="alpha/beta hydrolase"/>
    <property type="match status" value="1"/>
</dbReference>
<evidence type="ECO:0000259" key="5">
    <source>
        <dbReference type="Pfam" id="PF00135"/>
    </source>
</evidence>
<proteinExistence type="inferred from homology"/>
<dbReference type="AlphaFoldDB" id="A0A6A6GZF1"/>
<dbReference type="Pfam" id="PF00135">
    <property type="entry name" value="COesterase"/>
    <property type="match status" value="1"/>
</dbReference>
<organism evidence="6 7">
    <name type="scientific">Viridothelium virens</name>
    <name type="common">Speckled blister lichen</name>
    <name type="synonym">Trypethelium virens</name>
    <dbReference type="NCBI Taxonomy" id="1048519"/>
    <lineage>
        <taxon>Eukaryota</taxon>
        <taxon>Fungi</taxon>
        <taxon>Dikarya</taxon>
        <taxon>Ascomycota</taxon>
        <taxon>Pezizomycotina</taxon>
        <taxon>Dothideomycetes</taxon>
        <taxon>Dothideomycetes incertae sedis</taxon>
        <taxon>Trypetheliales</taxon>
        <taxon>Trypetheliaceae</taxon>
        <taxon>Viridothelium</taxon>
    </lineage>
</organism>
<evidence type="ECO:0000256" key="1">
    <source>
        <dbReference type="ARBA" id="ARBA00005964"/>
    </source>
</evidence>
<evidence type="ECO:0000313" key="6">
    <source>
        <dbReference type="EMBL" id="KAF2231155.1"/>
    </source>
</evidence>
<evidence type="ECO:0000256" key="3">
    <source>
        <dbReference type="RuleBase" id="RU361235"/>
    </source>
</evidence>
<gene>
    <name evidence="6" type="ORF">EV356DRAFT_452557</name>
</gene>
<feature type="compositionally biased region" description="Polar residues" evidence="4">
    <location>
        <begin position="75"/>
        <end position="95"/>
    </location>
</feature>
<dbReference type="Proteomes" id="UP000800092">
    <property type="component" value="Unassembled WGS sequence"/>
</dbReference>
<comment type="similarity">
    <text evidence="1 3">Belongs to the type-B carboxylesterase/lipase family.</text>
</comment>